<dbReference type="Pfam" id="PF00642">
    <property type="entry name" value="zf-CCCH"/>
    <property type="match status" value="2"/>
</dbReference>
<dbReference type="PROSITE" id="PS50103">
    <property type="entry name" value="ZF_C3H1"/>
    <property type="match status" value="2"/>
</dbReference>
<dbReference type="FunFam" id="4.10.1000.10:FF:000002">
    <property type="entry name" value="Zinc finger protein 36, C3H1 type-like 1"/>
    <property type="match status" value="1"/>
</dbReference>
<reference evidence="8 9" key="2">
    <citation type="submission" date="2018-11" db="EMBL/GenBank/DDBJ databases">
        <authorList>
            <consortium name="Pathogen Informatics"/>
        </authorList>
    </citation>
    <scope>NUCLEOTIDE SEQUENCE [LARGE SCALE GENOMIC DNA]</scope>
</reference>
<dbReference type="SUPFAM" id="SSF90229">
    <property type="entry name" value="CCCH zinc finger"/>
    <property type="match status" value="2"/>
</dbReference>
<evidence type="ECO:0000256" key="4">
    <source>
        <dbReference type="ARBA" id="ARBA00022833"/>
    </source>
</evidence>
<protein>
    <submittedName>
        <fullName evidence="10">Protein TIS11 (inferred by orthology to a D. melanogaster protein)</fullName>
    </submittedName>
</protein>
<keyword evidence="3 5" id="KW-0863">Zinc-finger</keyword>
<evidence type="ECO:0000256" key="2">
    <source>
        <dbReference type="ARBA" id="ARBA00022737"/>
    </source>
</evidence>
<dbReference type="PANTHER" id="PTHR12547">
    <property type="entry name" value="CCCH ZINC FINGER/TIS11-RELATED"/>
    <property type="match status" value="1"/>
</dbReference>
<evidence type="ECO:0000313" key="9">
    <source>
        <dbReference type="Proteomes" id="UP000267096"/>
    </source>
</evidence>
<dbReference type="FunFam" id="4.10.1000.10:FF:000001">
    <property type="entry name" value="zinc finger CCCH domain-containing protein 15-like"/>
    <property type="match status" value="1"/>
</dbReference>
<feature type="compositionally biased region" description="Polar residues" evidence="6">
    <location>
        <begin position="203"/>
        <end position="214"/>
    </location>
</feature>
<dbReference type="InterPro" id="IPR036855">
    <property type="entry name" value="Znf_CCCH_sf"/>
</dbReference>
<dbReference type="InterPro" id="IPR000571">
    <property type="entry name" value="Znf_CCCH"/>
</dbReference>
<sequence length="370" mass="39337">MSRYGHRGRRLNGCYINGSSTSTSSAISNGYAAALHTNNANGSIGSQSSACTQQQPKNPKLYKTELCRSWVDHGRCNYGDRCQYAHGEEEKRTIPRHPKYKTEYCQSYHESGYCPYGPRCHFIHNDEQQPSVNSTRNSRLPTVNFSGAALTVVGNGAASNGAVNGNALSVKGNGKGKELIRVDGTTTSTSHHTYSGSTGDSPVPSSTGSGSDSPVGSIDLDGENFCAAAATGANSCSWSTTLTCNPQQQNTSATYFNWPTATSYNNGIDIFSESTSTANGILGSSFSVTNDWDNHSINNNNNDAALLVSQFWEWGGLQDVQSPTSLSSPQNFSVGSPTQPLTPQSPPQQPRLPIFAQISNASSVSSSLSS</sequence>
<dbReference type="SMART" id="SM00356">
    <property type="entry name" value="ZnF_C3H1"/>
    <property type="match status" value="2"/>
</dbReference>
<dbReference type="EMBL" id="UYRR01036057">
    <property type="protein sequence ID" value="VDK66121.1"/>
    <property type="molecule type" value="Genomic_DNA"/>
</dbReference>
<dbReference type="GO" id="GO:0008270">
    <property type="term" value="F:zinc ion binding"/>
    <property type="evidence" value="ECO:0007669"/>
    <property type="project" value="UniProtKB-KW"/>
</dbReference>
<dbReference type="InterPro" id="IPR045877">
    <property type="entry name" value="ZFP36-like"/>
</dbReference>
<dbReference type="GO" id="GO:0005829">
    <property type="term" value="C:cytosol"/>
    <property type="evidence" value="ECO:0007669"/>
    <property type="project" value="TreeGrafter"/>
</dbReference>
<feature type="compositionally biased region" description="Low complexity" evidence="6">
    <location>
        <begin position="186"/>
        <end position="201"/>
    </location>
</feature>
<feature type="domain" description="C3H1-type" evidence="7">
    <location>
        <begin position="99"/>
        <end position="127"/>
    </location>
</feature>
<evidence type="ECO:0000313" key="10">
    <source>
        <dbReference type="WBParaSite" id="ASIM_0001937401-mRNA-1"/>
    </source>
</evidence>
<accession>A0A0M3KEG7</accession>
<feature type="region of interest" description="Disordered" evidence="6">
    <location>
        <begin position="186"/>
        <end position="215"/>
    </location>
</feature>
<reference evidence="10" key="1">
    <citation type="submission" date="2017-02" db="UniProtKB">
        <authorList>
            <consortium name="WormBaseParasite"/>
        </authorList>
    </citation>
    <scope>IDENTIFICATION</scope>
</reference>
<dbReference type="WBParaSite" id="ASIM_0001937401-mRNA-1">
    <property type="protein sequence ID" value="ASIM_0001937401-mRNA-1"/>
    <property type="gene ID" value="ASIM_0001937401"/>
</dbReference>
<keyword evidence="9" id="KW-1185">Reference proteome</keyword>
<gene>
    <name evidence="8" type="ORF">ASIM_LOCUS18764</name>
</gene>
<keyword evidence="4 5" id="KW-0862">Zinc</keyword>
<evidence type="ECO:0000256" key="1">
    <source>
        <dbReference type="ARBA" id="ARBA00022723"/>
    </source>
</evidence>
<feature type="domain" description="C3H1-type" evidence="7">
    <location>
        <begin position="61"/>
        <end position="89"/>
    </location>
</feature>
<dbReference type="GO" id="GO:0003730">
    <property type="term" value="F:mRNA 3'-UTR binding"/>
    <property type="evidence" value="ECO:0007669"/>
    <property type="project" value="TreeGrafter"/>
</dbReference>
<dbReference type="PANTHER" id="PTHR12547:SF185">
    <property type="entry name" value="C3H1-TYPE DOMAIN-CONTAINING PROTEIN"/>
    <property type="match status" value="1"/>
</dbReference>
<dbReference type="Proteomes" id="UP000267096">
    <property type="component" value="Unassembled WGS sequence"/>
</dbReference>
<dbReference type="AlphaFoldDB" id="A0A0M3KEG7"/>
<dbReference type="OrthoDB" id="410307at2759"/>
<evidence type="ECO:0000313" key="8">
    <source>
        <dbReference type="EMBL" id="VDK66121.1"/>
    </source>
</evidence>
<dbReference type="Gene3D" id="4.10.1000.10">
    <property type="entry name" value="Zinc finger, CCCH-type"/>
    <property type="match status" value="2"/>
</dbReference>
<evidence type="ECO:0000256" key="3">
    <source>
        <dbReference type="ARBA" id="ARBA00022771"/>
    </source>
</evidence>
<keyword evidence="1 5" id="KW-0479">Metal-binding</keyword>
<keyword evidence="2" id="KW-0677">Repeat</keyword>
<feature type="compositionally biased region" description="Polar residues" evidence="6">
    <location>
        <begin position="322"/>
        <end position="335"/>
    </location>
</feature>
<dbReference type="GO" id="GO:0043186">
    <property type="term" value="C:P granule"/>
    <property type="evidence" value="ECO:0007669"/>
    <property type="project" value="UniProtKB-ARBA"/>
</dbReference>
<feature type="zinc finger region" description="C3H1-type" evidence="5">
    <location>
        <begin position="99"/>
        <end position="127"/>
    </location>
</feature>
<feature type="region of interest" description="Disordered" evidence="6">
    <location>
        <begin position="322"/>
        <end position="353"/>
    </location>
</feature>
<name>A0A0M3KEG7_ANISI</name>
<proteinExistence type="predicted"/>
<organism evidence="10">
    <name type="scientific">Anisakis simplex</name>
    <name type="common">Herring worm</name>
    <dbReference type="NCBI Taxonomy" id="6269"/>
    <lineage>
        <taxon>Eukaryota</taxon>
        <taxon>Metazoa</taxon>
        <taxon>Ecdysozoa</taxon>
        <taxon>Nematoda</taxon>
        <taxon>Chromadorea</taxon>
        <taxon>Rhabditida</taxon>
        <taxon>Spirurina</taxon>
        <taxon>Ascaridomorpha</taxon>
        <taxon>Ascaridoidea</taxon>
        <taxon>Anisakidae</taxon>
        <taxon>Anisakis</taxon>
        <taxon>Anisakis simplex complex</taxon>
    </lineage>
</organism>
<evidence type="ECO:0000256" key="6">
    <source>
        <dbReference type="SAM" id="MobiDB-lite"/>
    </source>
</evidence>
<evidence type="ECO:0000256" key="5">
    <source>
        <dbReference type="PROSITE-ProRule" id="PRU00723"/>
    </source>
</evidence>
<evidence type="ECO:0000259" key="7">
    <source>
        <dbReference type="PROSITE" id="PS50103"/>
    </source>
</evidence>
<feature type="zinc finger region" description="C3H1-type" evidence="5">
    <location>
        <begin position="61"/>
        <end position="89"/>
    </location>
</feature>